<name>A0A1F6CCF9_HANXR</name>
<dbReference type="AlphaFoldDB" id="A0A1F6CCF9"/>
<dbReference type="SUPFAM" id="SSF52833">
    <property type="entry name" value="Thioredoxin-like"/>
    <property type="match status" value="1"/>
</dbReference>
<dbReference type="Pfam" id="PF03190">
    <property type="entry name" value="Thioredox_DsbH"/>
    <property type="match status" value="1"/>
</dbReference>
<organism evidence="2 3">
    <name type="scientific">Handelsmanbacteria sp. (strain RIFCSPLOWO2_12_FULL_64_10)</name>
    <dbReference type="NCBI Taxonomy" id="1817868"/>
    <lineage>
        <taxon>Bacteria</taxon>
        <taxon>Candidatus Handelsmaniibacteriota</taxon>
    </lineage>
</organism>
<dbReference type="InterPro" id="IPR008928">
    <property type="entry name" value="6-hairpin_glycosidase_sf"/>
</dbReference>
<feature type="domain" description="Spermatogenesis-associated protein 20-like TRX" evidence="1">
    <location>
        <begin position="7"/>
        <end position="165"/>
    </location>
</feature>
<dbReference type="PANTHER" id="PTHR42899">
    <property type="entry name" value="SPERMATOGENESIS-ASSOCIATED PROTEIN 20"/>
    <property type="match status" value="1"/>
</dbReference>
<comment type="caution">
    <text evidence="2">The sequence shown here is derived from an EMBL/GenBank/DDBJ whole genome shotgun (WGS) entry which is preliminary data.</text>
</comment>
<dbReference type="PIRSF" id="PIRSF006402">
    <property type="entry name" value="UCP006402_thioredoxin"/>
    <property type="match status" value="1"/>
</dbReference>
<reference evidence="2 3" key="1">
    <citation type="journal article" date="2016" name="Nat. Commun.">
        <title>Thousands of microbial genomes shed light on interconnected biogeochemical processes in an aquifer system.</title>
        <authorList>
            <person name="Anantharaman K."/>
            <person name="Brown C.T."/>
            <person name="Hug L.A."/>
            <person name="Sharon I."/>
            <person name="Castelle C.J."/>
            <person name="Probst A.J."/>
            <person name="Thomas B.C."/>
            <person name="Singh A."/>
            <person name="Wilkins M.J."/>
            <person name="Karaoz U."/>
            <person name="Brodie E.L."/>
            <person name="Williams K.H."/>
            <person name="Hubbard S.S."/>
            <person name="Banfield J.F."/>
        </authorList>
    </citation>
    <scope>NUCLEOTIDE SEQUENCE [LARGE SCALE GENOMIC DNA]</scope>
    <source>
        <strain evidence="3">RIFCSPLOWO2_12_FULL_64_10</strain>
    </source>
</reference>
<dbReference type="EMBL" id="MFKF01000288">
    <property type="protein sequence ID" value="OGG46681.1"/>
    <property type="molecule type" value="Genomic_DNA"/>
</dbReference>
<dbReference type="InterPro" id="IPR004879">
    <property type="entry name" value="Ssp411-like_TRX"/>
</dbReference>
<proteinExistence type="predicted"/>
<gene>
    <name evidence="2" type="ORF">A3F84_25100</name>
</gene>
<dbReference type="InterPro" id="IPR036249">
    <property type="entry name" value="Thioredoxin-like_sf"/>
</dbReference>
<dbReference type="GO" id="GO:0005975">
    <property type="term" value="P:carbohydrate metabolic process"/>
    <property type="evidence" value="ECO:0007669"/>
    <property type="project" value="InterPro"/>
</dbReference>
<dbReference type="CDD" id="cd02955">
    <property type="entry name" value="SSP411"/>
    <property type="match status" value="1"/>
</dbReference>
<evidence type="ECO:0000313" key="3">
    <source>
        <dbReference type="Proteomes" id="UP000178606"/>
    </source>
</evidence>
<accession>A0A1F6CCF9</accession>
<protein>
    <submittedName>
        <fullName evidence="2">Thioredoxin</fullName>
    </submittedName>
</protein>
<sequence length="689" mass="78102">MPERRFTNRLIHETSPYLLQHAHNPVDWYPWGEEALRRAQAEDRPIFLSIGYSACHWCHVMEHESFENEQVAALMNEHFVNIKVDREERPDLDEIYMHAVQAMTGSGGWPMSVFLTPDLEPFYGGTYFPPDDRYGRPGFAKILLSVSQYYRTRKEEAKGHAGKLRGYLEQMASLRSREGRLDPDLLESAYRRLAGHFDHTNGGFGAAPKFPGGMSLAFFLRYHRRTKAANALEMVAHACRKMACGGVYDQIGGGFHRYSVDERWLVPHFEKMLYDNALLSHLYLEVFQATGDAFFRRIAEETLDYVIREMTHPEGGFYSTQDADSEGEEGKYFVWTPEEVEQVLGEEKGEVLCRYFDITPHGNFEHGRSVLNVPVPMEGIAKLFRMEVEAVREIVEEGRRRLFEAREGRVRPGRDDKVQTSWNGLMLSSFARAYAILGEQRYRIVAERSAAFIFDRLLKDGRLLHIYKDGQARFNGYLDDYSFFICGLIDLYEATFDVGWLRRALDLNGVMLGQFWDEADGGFFFTGKDHEKLLVRSKNPYDNAIPSGNSAAAHALLRLSALTGREDLRERGGSALRVFRDFMAEAPGGFAHALCALDFYLERPKEIALVGRKDGEDTKRLLATVYGRFLPNKVVCLLDPADGTEVGDLAPLLKGKTQKEGRATAYVCQNFTCSAPVTEAGELGALLGG</sequence>
<dbReference type="SUPFAM" id="SSF48208">
    <property type="entry name" value="Six-hairpin glycosidases"/>
    <property type="match status" value="1"/>
</dbReference>
<evidence type="ECO:0000259" key="1">
    <source>
        <dbReference type="Pfam" id="PF03190"/>
    </source>
</evidence>
<evidence type="ECO:0000313" key="2">
    <source>
        <dbReference type="EMBL" id="OGG46681.1"/>
    </source>
</evidence>
<dbReference type="Gene3D" id="1.50.10.20">
    <property type="match status" value="1"/>
</dbReference>
<dbReference type="PANTHER" id="PTHR42899:SF1">
    <property type="entry name" value="SPERMATOGENESIS-ASSOCIATED PROTEIN 20"/>
    <property type="match status" value="1"/>
</dbReference>
<dbReference type="Proteomes" id="UP000178606">
    <property type="component" value="Unassembled WGS sequence"/>
</dbReference>
<dbReference type="Gene3D" id="3.40.30.10">
    <property type="entry name" value="Glutaredoxin"/>
    <property type="match status" value="1"/>
</dbReference>
<dbReference type="InterPro" id="IPR024705">
    <property type="entry name" value="Ssp411"/>
</dbReference>